<reference evidence="3 4" key="1">
    <citation type="journal article" date="2016" name="Nat. Commun.">
        <title>Thousands of microbial genomes shed light on interconnected biogeochemical processes in an aquifer system.</title>
        <authorList>
            <person name="Anantharaman K."/>
            <person name="Brown C.T."/>
            <person name="Hug L.A."/>
            <person name="Sharon I."/>
            <person name="Castelle C.J."/>
            <person name="Probst A.J."/>
            <person name="Thomas B.C."/>
            <person name="Singh A."/>
            <person name="Wilkins M.J."/>
            <person name="Karaoz U."/>
            <person name="Brodie E.L."/>
            <person name="Williams K.H."/>
            <person name="Hubbard S.S."/>
            <person name="Banfield J.F."/>
        </authorList>
    </citation>
    <scope>NUCLEOTIDE SEQUENCE [LARGE SCALE GENOMIC DNA]</scope>
</reference>
<dbReference type="InterPro" id="IPR013783">
    <property type="entry name" value="Ig-like_fold"/>
</dbReference>
<sequence>MSHYSLVYHFLGGKSIVVYQFFWYNYFAMKSNSKKSPILVTVIIFCSFFWLNIAKAAEPDVKIKDEAYAAKFVSQSIADPILITGGETATIKLEFKNIGTAVWNASGDRFISAYTMEPRDHISVFKGSNWLSGKQTAKIDGKIASGETGELVIELKAPEKAGEYLEKFYLAAENYSWIKGGYFFLKIKAVEAKKTAVTEQVNDVTTNGAEYQAKRVGLSKKQVTSVGGERIKQVLTLMNKGTAVWQKYRVKFVGTATVASLGGPSFADTNWDNAQVALSGEENVAPDEFLRLTFNFRTPEKKGNYIAKFLVEVDGNELKEIEVEVPVEVTEDAPVDYQAPTFSEAIEVFVPRLSEEPRLRVGINLADDARMQFMSANDDYVISVGSETKGALPKNKIAILRYKDGEYSFDGGGLEFSSPQYVKLSPQSDPHAVFTIFNLKRPAKWVTTGDHNHYRGAVEFRRGEVDGKFYVVNDLLFEDYVVGMAETSNKAPIEFIKANMVAARNYAYFNKNKYPFFDVIANTYDQLYLGYDSEMAMSNVAQAARDTRGIMVTYNNEIVTTPYFGNSNGWTKSWKNVWGGTDKPWLQPVKAGYDSGRTKKGHGVGMSQRDAAIRADKEGLSFEELLKYYYTGVRVEKMYL</sequence>
<name>A0A1F6MVN4_9BACT</name>
<gene>
    <name evidence="3" type="ORF">A3G00_01155</name>
</gene>
<keyword evidence="1" id="KW-0472">Membrane</keyword>
<feature type="transmembrane region" description="Helical" evidence="1">
    <location>
        <begin position="36"/>
        <end position="53"/>
    </location>
</feature>
<accession>A0A1F6MVN4</accession>
<dbReference type="Gene3D" id="2.60.40.10">
    <property type="entry name" value="Immunoglobulins"/>
    <property type="match status" value="2"/>
</dbReference>
<dbReference type="AlphaFoldDB" id="A0A1F6MVN4"/>
<dbReference type="STRING" id="1798692.A3G00_01155"/>
<evidence type="ECO:0000313" key="4">
    <source>
        <dbReference type="Proteomes" id="UP000178347"/>
    </source>
</evidence>
<evidence type="ECO:0000256" key="1">
    <source>
        <dbReference type="SAM" id="Phobius"/>
    </source>
</evidence>
<dbReference type="Pfam" id="PF08486">
    <property type="entry name" value="SpoIID"/>
    <property type="match status" value="1"/>
</dbReference>
<feature type="transmembrane region" description="Helical" evidence="1">
    <location>
        <begin position="6"/>
        <end position="24"/>
    </location>
</feature>
<dbReference type="InterPro" id="IPR013693">
    <property type="entry name" value="SpoIID/LytB_N"/>
</dbReference>
<evidence type="ECO:0000259" key="2">
    <source>
        <dbReference type="Pfam" id="PF08486"/>
    </source>
</evidence>
<keyword evidence="1" id="KW-0812">Transmembrane</keyword>
<organism evidence="3 4">
    <name type="scientific">Candidatus Magasanikbacteria bacterium RIFCSPLOWO2_12_FULL_43_12</name>
    <dbReference type="NCBI Taxonomy" id="1798692"/>
    <lineage>
        <taxon>Bacteria</taxon>
        <taxon>Candidatus Magasanikiibacteriota</taxon>
    </lineage>
</organism>
<proteinExistence type="predicted"/>
<keyword evidence="1" id="KW-1133">Transmembrane helix</keyword>
<dbReference type="EMBL" id="MFQN01000009">
    <property type="protein sequence ID" value="OGH75493.1"/>
    <property type="molecule type" value="Genomic_DNA"/>
</dbReference>
<feature type="domain" description="Sporulation stage II protein D amidase enhancer LytB N-terminal" evidence="2">
    <location>
        <begin position="467"/>
        <end position="554"/>
    </location>
</feature>
<protein>
    <recommendedName>
        <fullName evidence="2">Sporulation stage II protein D amidase enhancer LytB N-terminal domain-containing protein</fullName>
    </recommendedName>
</protein>
<evidence type="ECO:0000313" key="3">
    <source>
        <dbReference type="EMBL" id="OGH75493.1"/>
    </source>
</evidence>
<dbReference type="Proteomes" id="UP000178347">
    <property type="component" value="Unassembled WGS sequence"/>
</dbReference>
<comment type="caution">
    <text evidence="3">The sequence shown here is derived from an EMBL/GenBank/DDBJ whole genome shotgun (WGS) entry which is preliminary data.</text>
</comment>